<comment type="caution">
    <text evidence="1">The sequence shown here is derived from an EMBL/GenBank/DDBJ whole genome shotgun (WGS) entry which is preliminary data.</text>
</comment>
<dbReference type="Proteomes" id="UP000317691">
    <property type="component" value="Unassembled WGS sequence"/>
</dbReference>
<dbReference type="AlphaFoldDB" id="A0A538TGM4"/>
<sequence>MAKRENGTQYVICISNRGYRASLVVRRIYRMKPDPKAMKHGLLRVVDESGEDYLYPEKLFVTIALPRGAGRAFRAAS</sequence>
<organism evidence="1 2">
    <name type="scientific">Eiseniibacteriota bacterium</name>
    <dbReference type="NCBI Taxonomy" id="2212470"/>
    <lineage>
        <taxon>Bacteria</taxon>
        <taxon>Candidatus Eiseniibacteriota</taxon>
    </lineage>
</organism>
<accession>A0A538TGM4</accession>
<name>A0A538TGM4_UNCEI</name>
<dbReference type="EMBL" id="VBOZ01000036">
    <property type="protein sequence ID" value="TMQ62756.1"/>
    <property type="molecule type" value="Genomic_DNA"/>
</dbReference>
<reference evidence="1 2" key="1">
    <citation type="journal article" date="2019" name="Nat. Microbiol.">
        <title>Mediterranean grassland soil C-N compound turnover is dependent on rainfall and depth, and is mediated by genomically divergent microorganisms.</title>
        <authorList>
            <person name="Diamond S."/>
            <person name="Andeer P.F."/>
            <person name="Li Z."/>
            <person name="Crits-Christoph A."/>
            <person name="Burstein D."/>
            <person name="Anantharaman K."/>
            <person name="Lane K.R."/>
            <person name="Thomas B.C."/>
            <person name="Pan C."/>
            <person name="Northen T.R."/>
            <person name="Banfield J.F."/>
        </authorList>
    </citation>
    <scope>NUCLEOTIDE SEQUENCE [LARGE SCALE GENOMIC DNA]</scope>
    <source>
        <strain evidence="1">WS_9</strain>
    </source>
</reference>
<evidence type="ECO:0000313" key="1">
    <source>
        <dbReference type="EMBL" id="TMQ62756.1"/>
    </source>
</evidence>
<proteinExistence type="predicted"/>
<gene>
    <name evidence="1" type="ORF">E6K79_11910</name>
</gene>
<protein>
    <submittedName>
        <fullName evidence="1">Uncharacterized protein</fullName>
    </submittedName>
</protein>
<evidence type="ECO:0000313" key="2">
    <source>
        <dbReference type="Proteomes" id="UP000317691"/>
    </source>
</evidence>